<dbReference type="InterPro" id="IPR020904">
    <property type="entry name" value="Sc_DH/Rdtase_CS"/>
</dbReference>
<dbReference type="InterPro" id="IPR002347">
    <property type="entry name" value="SDR_fam"/>
</dbReference>
<dbReference type="Pfam" id="PF13561">
    <property type="entry name" value="adh_short_C2"/>
    <property type="match status" value="1"/>
</dbReference>
<organism evidence="4 5">
    <name type="scientific">Entomortierella chlamydospora</name>
    <dbReference type="NCBI Taxonomy" id="101097"/>
    <lineage>
        <taxon>Eukaryota</taxon>
        <taxon>Fungi</taxon>
        <taxon>Fungi incertae sedis</taxon>
        <taxon>Mucoromycota</taxon>
        <taxon>Mortierellomycotina</taxon>
        <taxon>Mortierellomycetes</taxon>
        <taxon>Mortierellales</taxon>
        <taxon>Mortierellaceae</taxon>
        <taxon>Entomortierella</taxon>
    </lineage>
</organism>
<dbReference type="FunFam" id="3.40.50.720:FF:000084">
    <property type="entry name" value="Short-chain dehydrogenase reductase"/>
    <property type="match status" value="1"/>
</dbReference>
<dbReference type="SMART" id="SM00822">
    <property type="entry name" value="PKS_KR"/>
    <property type="match status" value="1"/>
</dbReference>
<dbReference type="Proteomes" id="UP000703661">
    <property type="component" value="Unassembled WGS sequence"/>
</dbReference>
<reference evidence="4" key="1">
    <citation type="journal article" date="2020" name="Fungal Divers.">
        <title>Resolving the Mortierellaceae phylogeny through synthesis of multi-gene phylogenetics and phylogenomics.</title>
        <authorList>
            <person name="Vandepol N."/>
            <person name="Liber J."/>
            <person name="Desiro A."/>
            <person name="Na H."/>
            <person name="Kennedy M."/>
            <person name="Barry K."/>
            <person name="Grigoriev I.V."/>
            <person name="Miller A.N."/>
            <person name="O'Donnell K."/>
            <person name="Stajich J.E."/>
            <person name="Bonito G."/>
        </authorList>
    </citation>
    <scope>NUCLEOTIDE SEQUENCE</scope>
    <source>
        <strain evidence="4">NRRL 2769</strain>
    </source>
</reference>
<dbReference type="OrthoDB" id="1393670at2759"/>
<evidence type="ECO:0000313" key="5">
    <source>
        <dbReference type="Proteomes" id="UP000703661"/>
    </source>
</evidence>
<accession>A0A9P6MW98</accession>
<dbReference type="PRINTS" id="PR00081">
    <property type="entry name" value="GDHRDH"/>
</dbReference>
<dbReference type="Gene3D" id="3.40.50.720">
    <property type="entry name" value="NAD(P)-binding Rossmann-like Domain"/>
    <property type="match status" value="1"/>
</dbReference>
<evidence type="ECO:0000256" key="2">
    <source>
        <dbReference type="ARBA" id="ARBA00022857"/>
    </source>
</evidence>
<gene>
    <name evidence="4" type="ORF">BGZ80_009838</name>
</gene>
<dbReference type="GO" id="GO:0016616">
    <property type="term" value="F:oxidoreductase activity, acting on the CH-OH group of donors, NAD or NADP as acceptor"/>
    <property type="evidence" value="ECO:0007669"/>
    <property type="project" value="UniProtKB-ARBA"/>
</dbReference>
<comment type="similarity">
    <text evidence="1">Belongs to the short-chain dehydrogenases/reductases (SDR) family.</text>
</comment>
<evidence type="ECO:0000256" key="1">
    <source>
        <dbReference type="ARBA" id="ARBA00006484"/>
    </source>
</evidence>
<dbReference type="AlphaFoldDB" id="A0A9P6MW98"/>
<dbReference type="SUPFAM" id="SSF51735">
    <property type="entry name" value="NAD(P)-binding Rossmann-fold domains"/>
    <property type="match status" value="1"/>
</dbReference>
<dbReference type="EMBL" id="JAAAID010000625">
    <property type="protein sequence ID" value="KAG0015480.1"/>
    <property type="molecule type" value="Genomic_DNA"/>
</dbReference>
<evidence type="ECO:0000313" key="4">
    <source>
        <dbReference type="EMBL" id="KAG0015480.1"/>
    </source>
</evidence>
<keyword evidence="5" id="KW-1185">Reference proteome</keyword>
<protein>
    <recommendedName>
        <fullName evidence="3">Ketoreductase domain-containing protein</fullName>
    </recommendedName>
</protein>
<proteinExistence type="inferred from homology"/>
<keyword evidence="2" id="KW-0521">NADP</keyword>
<feature type="domain" description="Ketoreductase" evidence="3">
    <location>
        <begin position="12"/>
        <end position="201"/>
    </location>
</feature>
<evidence type="ECO:0000259" key="3">
    <source>
        <dbReference type="SMART" id="SM00822"/>
    </source>
</evidence>
<dbReference type="PROSITE" id="PS00061">
    <property type="entry name" value="ADH_SHORT"/>
    <property type="match status" value="1"/>
</dbReference>
<dbReference type="InterPro" id="IPR036291">
    <property type="entry name" value="NAD(P)-bd_dom_sf"/>
</dbReference>
<dbReference type="PRINTS" id="PR00080">
    <property type="entry name" value="SDRFAMILY"/>
</dbReference>
<dbReference type="InterPro" id="IPR057326">
    <property type="entry name" value="KR_dom"/>
</dbReference>
<sequence length="259" mass="27347">MSVSTLSRFANKVVIVTGGASGIGQAVVRRFAAEGAIVTATDVNETGLIEGAEQVKRLATAGGRSSFVVGSVADEDSVKKIVQDVVDREGRLDALINVAGIIRSKSIIDTSLDQFMEPISTNLIGTFLFSREALPHLLKTKGNIVNTASTAAHYGHPFMAAYAASKGGVESMTKALAWEFLRQGVRVNAVAPGGIETPLSTNNQGNLADVDLTLFQRLIRPDYLWGKPDQVASIYALLASDDGGFMTGEIVKVDGGVHN</sequence>
<comment type="caution">
    <text evidence="4">The sequence shown here is derived from an EMBL/GenBank/DDBJ whole genome shotgun (WGS) entry which is preliminary data.</text>
</comment>
<dbReference type="CDD" id="cd05233">
    <property type="entry name" value="SDR_c"/>
    <property type="match status" value="1"/>
</dbReference>
<name>A0A9P6MW98_9FUNG</name>
<dbReference type="PANTHER" id="PTHR42760">
    <property type="entry name" value="SHORT-CHAIN DEHYDROGENASES/REDUCTASES FAMILY MEMBER"/>
    <property type="match status" value="1"/>
</dbReference>